<evidence type="ECO:0000313" key="3">
    <source>
        <dbReference type="Proteomes" id="UP001157017"/>
    </source>
</evidence>
<keyword evidence="3" id="KW-1185">Reference proteome</keyword>
<sequence length="257" mass="27485">MEGDAAGLDGLLDPAPAWVRDLDPAVRSALGVAGAGEPPSAVLPVLLDRLGDDRRDPPVTACLKAWALLADAGDDLDVDPPARVRVLRGDGTALVHPRDAVVADDPRWLQRTDLGGLVVAPARGAERLADLLDVRLASEVASGVLTSDGSRTPVPQGVRAVLPGAPTEWTEHDEPAGRRPRRRVVGRRHRSPARRDARRARPGAGLGRRLVGRALDDRRGARRPGVRGAGRRRGRRRLPAQSWAPCAMAALPRPRCR</sequence>
<comment type="caution">
    <text evidence="2">The sequence shown here is derived from an EMBL/GenBank/DDBJ whole genome shotgun (WGS) entry which is preliminary data.</text>
</comment>
<feature type="region of interest" description="Disordered" evidence="1">
    <location>
        <begin position="146"/>
        <end position="240"/>
    </location>
</feature>
<organism evidence="2 3">
    <name type="scientific">Angustibacter aerolatus</name>
    <dbReference type="NCBI Taxonomy" id="1162965"/>
    <lineage>
        <taxon>Bacteria</taxon>
        <taxon>Bacillati</taxon>
        <taxon>Actinomycetota</taxon>
        <taxon>Actinomycetes</taxon>
        <taxon>Kineosporiales</taxon>
        <taxon>Kineosporiaceae</taxon>
    </lineage>
</organism>
<dbReference type="Proteomes" id="UP001157017">
    <property type="component" value="Unassembled WGS sequence"/>
</dbReference>
<evidence type="ECO:0000256" key="1">
    <source>
        <dbReference type="SAM" id="MobiDB-lite"/>
    </source>
</evidence>
<feature type="compositionally biased region" description="Basic residues" evidence="1">
    <location>
        <begin position="220"/>
        <end position="238"/>
    </location>
</feature>
<dbReference type="EMBL" id="BSUZ01000001">
    <property type="protein sequence ID" value="GMA86383.1"/>
    <property type="molecule type" value="Genomic_DNA"/>
</dbReference>
<accession>A0ABQ6JDZ7</accession>
<protein>
    <submittedName>
        <fullName evidence="2">Uncharacterized protein</fullName>
    </submittedName>
</protein>
<evidence type="ECO:0000313" key="2">
    <source>
        <dbReference type="EMBL" id="GMA86383.1"/>
    </source>
</evidence>
<feature type="compositionally biased region" description="Basic residues" evidence="1">
    <location>
        <begin position="178"/>
        <end position="201"/>
    </location>
</feature>
<reference evidence="3" key="1">
    <citation type="journal article" date="2019" name="Int. J. Syst. Evol. Microbiol.">
        <title>The Global Catalogue of Microorganisms (GCM) 10K type strain sequencing project: providing services to taxonomists for standard genome sequencing and annotation.</title>
        <authorList>
            <consortium name="The Broad Institute Genomics Platform"/>
            <consortium name="The Broad Institute Genome Sequencing Center for Infectious Disease"/>
            <person name="Wu L."/>
            <person name="Ma J."/>
        </authorList>
    </citation>
    <scope>NUCLEOTIDE SEQUENCE [LARGE SCALE GENOMIC DNA]</scope>
    <source>
        <strain evidence="3">NBRC 108730</strain>
    </source>
</reference>
<name>A0ABQ6JDZ7_9ACTN</name>
<proteinExistence type="predicted"/>
<gene>
    <name evidence="2" type="ORF">GCM10025868_16330</name>
</gene>